<feature type="domain" description="DUF1254" evidence="1">
    <location>
        <begin position="70"/>
        <end position="168"/>
    </location>
</feature>
<dbReference type="PIRSF" id="PIRSF010244">
    <property type="entry name" value="UCP010244_imp"/>
    <property type="match status" value="1"/>
</dbReference>
<evidence type="ECO:0000313" key="3">
    <source>
        <dbReference type="Proteomes" id="UP001241472"/>
    </source>
</evidence>
<evidence type="ECO:0000313" key="2">
    <source>
        <dbReference type="EMBL" id="MDP9839541.1"/>
    </source>
</evidence>
<dbReference type="RefSeq" id="WP_306838233.1">
    <property type="nucleotide sequence ID" value="NZ_JAUSRF010000017.1"/>
</dbReference>
<dbReference type="Proteomes" id="UP001241472">
    <property type="component" value="Unassembled WGS sequence"/>
</dbReference>
<dbReference type="EMBL" id="JAUSRF010000017">
    <property type="protein sequence ID" value="MDP9839541.1"/>
    <property type="molecule type" value="Genomic_DNA"/>
</dbReference>
<comment type="caution">
    <text evidence="2">The sequence shown here is derived from an EMBL/GenBank/DDBJ whole genome shotgun (WGS) entry which is preliminary data.</text>
</comment>
<keyword evidence="3" id="KW-1185">Reference proteome</keyword>
<accession>A0ABT9PZK1</accession>
<dbReference type="Pfam" id="PF06863">
    <property type="entry name" value="DUF1254"/>
    <property type="match status" value="1"/>
</dbReference>
<protein>
    <submittedName>
        <fullName evidence="2">Membrane protein</fullName>
    </submittedName>
</protein>
<dbReference type="InterPro" id="IPR010679">
    <property type="entry name" value="DUF1254"/>
</dbReference>
<dbReference type="InterPro" id="IPR014456">
    <property type="entry name" value="UCP010244_IM"/>
</dbReference>
<gene>
    <name evidence="2" type="ORF">J2T09_004317</name>
</gene>
<evidence type="ECO:0000259" key="1">
    <source>
        <dbReference type="Pfam" id="PF06863"/>
    </source>
</evidence>
<sequence>MLKLLLAIAVGIVGAALLHLVIVLSLPTFSDRDAYSRVLSEGEAFTFHILDQKPDAAGLAQEDPFLETAVCSFDTEERPVQLTAGSGVPFWSLAVYDPASNETFSINDRTSSGGKLDVIIATPLQATALRKAMPEGLNQSILIESAQTQGYAVLRAMAPQPSYRPLAAAFLSSAGCQPAE</sequence>
<organism evidence="2 3">
    <name type="scientific">Neorhizobium huautlense</name>
    <dbReference type="NCBI Taxonomy" id="67774"/>
    <lineage>
        <taxon>Bacteria</taxon>
        <taxon>Pseudomonadati</taxon>
        <taxon>Pseudomonadota</taxon>
        <taxon>Alphaproteobacteria</taxon>
        <taxon>Hyphomicrobiales</taxon>
        <taxon>Rhizobiaceae</taxon>
        <taxon>Rhizobium/Agrobacterium group</taxon>
        <taxon>Neorhizobium</taxon>
    </lineage>
</organism>
<name>A0ABT9PZK1_9HYPH</name>
<proteinExistence type="predicted"/>
<reference evidence="2 3" key="1">
    <citation type="submission" date="2023-07" db="EMBL/GenBank/DDBJ databases">
        <title>Sorghum-associated microbial communities from plants grown in Nebraska, USA.</title>
        <authorList>
            <person name="Schachtman D."/>
        </authorList>
    </citation>
    <scope>NUCLEOTIDE SEQUENCE [LARGE SCALE GENOMIC DNA]</scope>
    <source>
        <strain evidence="2 3">DS1307</strain>
    </source>
</reference>